<feature type="region of interest" description="Disordered" evidence="1">
    <location>
        <begin position="457"/>
        <end position="491"/>
    </location>
</feature>
<keyword evidence="3" id="KW-1185">Reference proteome</keyword>
<feature type="compositionally biased region" description="Basic and acidic residues" evidence="1">
    <location>
        <begin position="849"/>
        <end position="863"/>
    </location>
</feature>
<evidence type="ECO:0008006" key="4">
    <source>
        <dbReference type="Google" id="ProtNLM"/>
    </source>
</evidence>
<dbReference type="PANTHER" id="PTHR43433:SF10">
    <property type="entry name" value="AB HYDROLASE-1 DOMAIN-CONTAINING PROTEIN"/>
    <property type="match status" value="1"/>
</dbReference>
<feature type="compositionally biased region" description="Low complexity" evidence="1">
    <location>
        <begin position="45"/>
        <end position="57"/>
    </location>
</feature>
<name>A0A9P6T6R9_9BASI</name>
<comment type="caution">
    <text evidence="2">The sequence shown here is derived from an EMBL/GenBank/DDBJ whole genome shotgun (WGS) entry which is preliminary data.</text>
</comment>
<feature type="compositionally biased region" description="Basic and acidic residues" evidence="1">
    <location>
        <begin position="310"/>
        <end position="320"/>
    </location>
</feature>
<feature type="compositionally biased region" description="Polar residues" evidence="1">
    <location>
        <begin position="131"/>
        <end position="140"/>
    </location>
</feature>
<dbReference type="AlphaFoldDB" id="A0A9P6T6R9"/>
<reference evidence="2" key="1">
    <citation type="submission" date="2013-11" db="EMBL/GenBank/DDBJ databases">
        <title>Genome sequence of the fusiform rust pathogen reveals effectors for host alternation and coevolution with pine.</title>
        <authorList>
            <consortium name="DOE Joint Genome Institute"/>
            <person name="Smith K."/>
            <person name="Pendleton A."/>
            <person name="Kubisiak T."/>
            <person name="Anderson C."/>
            <person name="Salamov A."/>
            <person name="Aerts A."/>
            <person name="Riley R."/>
            <person name="Clum A."/>
            <person name="Lindquist E."/>
            <person name="Ence D."/>
            <person name="Campbell M."/>
            <person name="Kronenberg Z."/>
            <person name="Feau N."/>
            <person name="Dhillon B."/>
            <person name="Hamelin R."/>
            <person name="Burleigh J."/>
            <person name="Smith J."/>
            <person name="Yandell M."/>
            <person name="Nelson C."/>
            <person name="Grigoriev I."/>
            <person name="Davis J."/>
        </authorList>
    </citation>
    <scope>NUCLEOTIDE SEQUENCE</scope>
    <source>
        <strain evidence="2">G11</strain>
    </source>
</reference>
<feature type="compositionally biased region" description="Low complexity" evidence="1">
    <location>
        <begin position="519"/>
        <end position="531"/>
    </location>
</feature>
<dbReference type="InterPro" id="IPR050471">
    <property type="entry name" value="AB_hydrolase"/>
</dbReference>
<feature type="compositionally biased region" description="Polar residues" evidence="1">
    <location>
        <begin position="457"/>
        <end position="476"/>
    </location>
</feature>
<evidence type="ECO:0000313" key="2">
    <source>
        <dbReference type="EMBL" id="KAG0141141.1"/>
    </source>
</evidence>
<feature type="region of interest" description="Disordered" evidence="1">
    <location>
        <begin position="519"/>
        <end position="578"/>
    </location>
</feature>
<protein>
    <recommendedName>
        <fullName evidence="4">AB hydrolase-1 domain-containing protein</fullName>
    </recommendedName>
</protein>
<dbReference type="InterPro" id="IPR029058">
    <property type="entry name" value="AB_hydrolase_fold"/>
</dbReference>
<feature type="region of interest" description="Disordered" evidence="1">
    <location>
        <begin position="1"/>
        <end position="57"/>
    </location>
</feature>
<feature type="region of interest" description="Disordered" evidence="1">
    <location>
        <begin position="265"/>
        <end position="322"/>
    </location>
</feature>
<gene>
    <name evidence="2" type="ORF">CROQUDRAFT_136302</name>
</gene>
<feature type="region of interest" description="Disordered" evidence="1">
    <location>
        <begin position="74"/>
        <end position="116"/>
    </location>
</feature>
<feature type="compositionally biased region" description="Basic and acidic residues" evidence="1">
    <location>
        <begin position="271"/>
        <end position="282"/>
    </location>
</feature>
<dbReference type="EMBL" id="MU167400">
    <property type="protein sequence ID" value="KAG0141141.1"/>
    <property type="molecule type" value="Genomic_DNA"/>
</dbReference>
<proteinExistence type="predicted"/>
<dbReference type="OrthoDB" id="2503517at2759"/>
<dbReference type="SUPFAM" id="SSF53474">
    <property type="entry name" value="alpha/beta-Hydrolases"/>
    <property type="match status" value="1"/>
</dbReference>
<feature type="compositionally biased region" description="Low complexity" evidence="1">
    <location>
        <begin position="1"/>
        <end position="11"/>
    </location>
</feature>
<sequence length="1023" mass="113691">MASSSSSSSQSYFDLYPPGSSKYQPAIKIKQRKTRPSIDVNSSPTTTTTTTNNQTNKSLVNKLSRLSLKDRLLKSSNKSYKSDDERTLKSPISNHSLSALSPTSLPPLPKLDDQLLDSSTSDNILFPQSLGSLTYSSRQQTNSSTLRSRNRNRKLPEPLSLPKNQPFLSVSNDYLSPNCASPSNVYTSIRSISPKKHKPIPFPISPPSPSTIERETDGDSNRSSIDLFAGPRTSLQFDPKTGELLSAGNDVSDMDALVSTLGDSALPPELRNMRRETKERGKLLALRDQVETEQRYNRKKKSNQNNNKNKNKEDQIKRSNELVPVIEEVTPYRRHRFHSSASISTSTSTSKKTSSISNLISNNEIGSNQTKTFSTLPRSSSLQLNRLMLDNEGIQPLPPPPIPEYYKKLSTTEDTKIPTIAEIVARYAIPSHRSAIPLTSKANRSIDEIVRDYPSLTSNSNTPEKISNIPLSTTINKCPHEREDSSNSSADSIAKEALRTLSTFNSTGSIAEDYFNQSSTLSPSIRSISPTNQLDREKSKTCRSAPTEPFTPRTSNSKTSKRSTGPDPSPSISDTDERIATYLQSPRLTTLIRLKNPPNERMTVSLADVGLSTGHPVIVFLGLGCVRYLVGLYDELATVLGLRLVCIDRWGLGKTSTVSDQDRGFLEWSTIVEEVANQLNLEKFSILAHSAGAPYALASSLRLEPRVKGSIHLLAPWVSMTADGGVNSSGYKWLKYLPNSMIKTAQAAEWKVQGWRLGKPPSLNRSPVGYDINAPISSDQYFGNHSNTDEEDRPSFESRLSDWSRISSDVQWLKNHDTLKLPSLPNFGLPPDNEDSKEFMNFESMIDNNENKHSHTTDQDQLHIPKPKSTPSKGLVLNKSHRSRTISTMSDKLGYKLPVTVPMTKTSSKPTPPTSTYPTLGLSLLRASYSESLKGGTSDLMQILERNSKPWGFSYKDIYLPVKIWHGDRDDKINLSASKWMENSMENCLVYIVKGADHSLMTNVNVMIEVFESIKNDWVIETF</sequence>
<evidence type="ECO:0000256" key="1">
    <source>
        <dbReference type="SAM" id="MobiDB-lite"/>
    </source>
</evidence>
<dbReference type="Proteomes" id="UP000886653">
    <property type="component" value="Unassembled WGS sequence"/>
</dbReference>
<feature type="region of interest" description="Disordered" evidence="1">
    <location>
        <begin position="131"/>
        <end position="164"/>
    </location>
</feature>
<feature type="region of interest" description="Disordered" evidence="1">
    <location>
        <begin position="197"/>
        <end position="223"/>
    </location>
</feature>
<feature type="compositionally biased region" description="Pro residues" evidence="1">
    <location>
        <begin position="200"/>
        <end position="209"/>
    </location>
</feature>
<dbReference type="Gene3D" id="3.40.50.1820">
    <property type="entry name" value="alpha/beta hydrolase"/>
    <property type="match status" value="1"/>
</dbReference>
<evidence type="ECO:0000313" key="3">
    <source>
        <dbReference type="Proteomes" id="UP000886653"/>
    </source>
</evidence>
<accession>A0A9P6T6R9</accession>
<dbReference type="PANTHER" id="PTHR43433">
    <property type="entry name" value="HYDROLASE, ALPHA/BETA FOLD FAMILY PROTEIN"/>
    <property type="match status" value="1"/>
</dbReference>
<organism evidence="2 3">
    <name type="scientific">Cronartium quercuum f. sp. fusiforme G11</name>
    <dbReference type="NCBI Taxonomy" id="708437"/>
    <lineage>
        <taxon>Eukaryota</taxon>
        <taxon>Fungi</taxon>
        <taxon>Dikarya</taxon>
        <taxon>Basidiomycota</taxon>
        <taxon>Pucciniomycotina</taxon>
        <taxon>Pucciniomycetes</taxon>
        <taxon>Pucciniales</taxon>
        <taxon>Coleosporiaceae</taxon>
        <taxon>Cronartium</taxon>
    </lineage>
</organism>
<feature type="region of interest" description="Disordered" evidence="1">
    <location>
        <begin position="849"/>
        <end position="875"/>
    </location>
</feature>